<dbReference type="InterPro" id="IPR035996">
    <property type="entry name" value="4pyrrol_Methylase_sf"/>
</dbReference>
<dbReference type="GO" id="GO:0046076">
    <property type="term" value="P:dTTP catabolic process"/>
    <property type="evidence" value="ECO:0007669"/>
    <property type="project" value="TreeGrafter"/>
</dbReference>
<dbReference type="PANTHER" id="PTHR30522:SF0">
    <property type="entry name" value="NUCLEOSIDE TRIPHOSPHATE PYROPHOSPHOHYDROLASE"/>
    <property type="match status" value="1"/>
</dbReference>
<dbReference type="GO" id="GO:0047429">
    <property type="term" value="F:nucleoside triphosphate diphosphatase activity"/>
    <property type="evidence" value="ECO:0007669"/>
    <property type="project" value="InterPro"/>
</dbReference>
<dbReference type="SUPFAM" id="SSF101386">
    <property type="entry name" value="all-alpha NTP pyrophosphatases"/>
    <property type="match status" value="2"/>
</dbReference>
<dbReference type="InterPro" id="IPR004518">
    <property type="entry name" value="MazG-like_dom"/>
</dbReference>
<dbReference type="PIRSF" id="PIRSF002845">
    <property type="entry name" value="Ttrprl_mtas_MazG"/>
    <property type="match status" value="1"/>
</dbReference>
<name>A0A0C2SF39_9BACL</name>
<dbReference type="NCBIfam" id="TIGR00444">
    <property type="entry name" value="mazG"/>
    <property type="match status" value="1"/>
</dbReference>
<dbReference type="InterPro" id="IPR011551">
    <property type="entry name" value="NTP_PyrPHydrolase_MazG"/>
</dbReference>
<dbReference type="GO" id="GO:0006950">
    <property type="term" value="P:response to stress"/>
    <property type="evidence" value="ECO:0007669"/>
    <property type="project" value="UniProtKB-ARBA"/>
</dbReference>
<dbReference type="InterPro" id="IPR035013">
    <property type="entry name" value="YabN_N"/>
</dbReference>
<reference evidence="3 4" key="1">
    <citation type="submission" date="2015-01" db="EMBL/GenBank/DDBJ databases">
        <title>Genome sequencing of Jeotgalibacillus soli.</title>
        <authorList>
            <person name="Goh K.M."/>
            <person name="Chan K.-G."/>
            <person name="Yaakop A.S."/>
            <person name="Ee R."/>
            <person name="Gan H.M."/>
            <person name="Chan C.S."/>
        </authorList>
    </citation>
    <scope>NUCLEOTIDE SEQUENCE [LARGE SCALE GENOMIC DNA]</scope>
    <source>
        <strain evidence="3 4">P9</strain>
    </source>
</reference>
<dbReference type="Pfam" id="PF03819">
    <property type="entry name" value="MazG"/>
    <property type="match status" value="1"/>
</dbReference>
<evidence type="ECO:0000313" key="3">
    <source>
        <dbReference type="EMBL" id="KIL52519.1"/>
    </source>
</evidence>
<dbReference type="Gene3D" id="3.40.1010.10">
    <property type="entry name" value="Cobalt-precorrin-4 Transmethylase, Domain 1"/>
    <property type="match status" value="1"/>
</dbReference>
<dbReference type="GO" id="GO:0008168">
    <property type="term" value="F:methyltransferase activity"/>
    <property type="evidence" value="ECO:0007669"/>
    <property type="project" value="InterPro"/>
</dbReference>
<dbReference type="GO" id="GO:0046061">
    <property type="term" value="P:dATP catabolic process"/>
    <property type="evidence" value="ECO:0007669"/>
    <property type="project" value="TreeGrafter"/>
</dbReference>
<feature type="domain" description="NTP pyrophosphohydrolase MazG-like" evidence="2">
    <location>
        <begin position="255"/>
        <end position="328"/>
    </location>
</feature>
<dbReference type="InterPro" id="IPR048011">
    <property type="entry name" value="NTP-PPase_MazG-like_C"/>
</dbReference>
<comment type="caution">
    <text evidence="3">The sequence shown here is derived from an EMBL/GenBank/DDBJ whole genome shotgun (WGS) entry which is preliminary data.</text>
</comment>
<dbReference type="FunFam" id="1.10.287.1080:FF:000001">
    <property type="entry name" value="Nucleoside triphosphate pyrophosphohydrolase"/>
    <property type="match status" value="1"/>
</dbReference>
<dbReference type="GO" id="GO:0006203">
    <property type="term" value="P:dGTP catabolic process"/>
    <property type="evidence" value="ECO:0007669"/>
    <property type="project" value="TreeGrafter"/>
</dbReference>
<dbReference type="SUPFAM" id="SSF53790">
    <property type="entry name" value="Tetrapyrrole methylase"/>
    <property type="match status" value="1"/>
</dbReference>
<organism evidence="3 4">
    <name type="scientific">Jeotgalibacillus soli</name>
    <dbReference type="NCBI Taxonomy" id="889306"/>
    <lineage>
        <taxon>Bacteria</taxon>
        <taxon>Bacillati</taxon>
        <taxon>Bacillota</taxon>
        <taxon>Bacilli</taxon>
        <taxon>Bacillales</taxon>
        <taxon>Caryophanaceae</taxon>
        <taxon>Jeotgalibacillus</taxon>
    </lineage>
</organism>
<dbReference type="CDD" id="cd11723">
    <property type="entry name" value="YabN_N_like"/>
    <property type="match status" value="1"/>
</dbReference>
<dbReference type="EMBL" id="JXRP01000003">
    <property type="protein sequence ID" value="KIL52519.1"/>
    <property type="molecule type" value="Genomic_DNA"/>
</dbReference>
<dbReference type="Gene3D" id="1.10.287.1080">
    <property type="entry name" value="MazG-like"/>
    <property type="match status" value="2"/>
</dbReference>
<dbReference type="AlphaFoldDB" id="A0A0C2SF39"/>
<evidence type="ECO:0000313" key="4">
    <source>
        <dbReference type="Proteomes" id="UP000031938"/>
    </source>
</evidence>
<dbReference type="STRING" id="889306.KP78_00540"/>
<feature type="domain" description="Tetrapyrrole methylase" evidence="1">
    <location>
        <begin position="7"/>
        <end position="207"/>
    </location>
</feature>
<evidence type="ECO:0008006" key="5">
    <source>
        <dbReference type="Google" id="ProtNLM"/>
    </source>
</evidence>
<dbReference type="InterPro" id="IPR048015">
    <property type="entry name" value="NTP-PPase_MazG-like_N"/>
</dbReference>
<dbReference type="FunFam" id="3.40.1010.10:FF:000008">
    <property type="entry name" value="Similar to nucleoside triphosphate pyrophosphohydrolase, MazG"/>
    <property type="match status" value="1"/>
</dbReference>
<dbReference type="GO" id="GO:0046081">
    <property type="term" value="P:dUTP catabolic process"/>
    <property type="evidence" value="ECO:0007669"/>
    <property type="project" value="TreeGrafter"/>
</dbReference>
<dbReference type="GO" id="GO:0046052">
    <property type="term" value="P:UTP catabolic process"/>
    <property type="evidence" value="ECO:0007669"/>
    <property type="project" value="TreeGrafter"/>
</dbReference>
<protein>
    <recommendedName>
        <fullName evidence="5">Nucleoside triphosphate pyrophosphohydrolase</fullName>
    </recommendedName>
</protein>
<keyword evidence="4" id="KW-1185">Reference proteome</keyword>
<dbReference type="RefSeq" id="WP_041085332.1">
    <property type="nucleotide sequence ID" value="NZ_JXRP01000003.1"/>
</dbReference>
<dbReference type="GO" id="GO:0046047">
    <property type="term" value="P:TTP catabolic process"/>
    <property type="evidence" value="ECO:0007669"/>
    <property type="project" value="TreeGrafter"/>
</dbReference>
<evidence type="ECO:0000259" key="1">
    <source>
        <dbReference type="Pfam" id="PF00590"/>
    </source>
</evidence>
<sequence length="488" mass="54711">MTLRIEIIGLGAGDLDQLPHGVYKKLKSASHIVARTLSHPVISALQEEGVIFSSFDHIYEAHDRFEDVYASIVALLMEQAEEGPVIYAVPGHPLVAEQTVQLLLDLEKKGEISISVVGGQSFLDDLFTAVGIDPIEGFQLLDGTALRRDHIQVAQHLIIGQVYDALVASEVKLTLMEKYPDHYPVTIVTAAGSSEERITTVPLYELDREMELSNLTSLYVPPMQDQSQAYGEFFQLRQIIAALRGPDGCPWDKEQTHESLKRYLIEEAYELLEAIDSGDIDHMIEELGDVLLQVMLHAQIGEDSGYFTIQDVIFGISEKMVRRHPHVFGDATANSTEEVVQSWQAIKQQEKGGSQEGKSLLKGVGAGKPALIQAFEIQKKAAKVGFDWDDPSGAWDKFEEEWQEFQDEIANGDKEASLEEFGDLLFALVNVSRFHNIFPEEALIRANQKFMARFSYVEKRVRESGNTFQSFSLTELDEFWDEAKNKGM</sequence>
<dbReference type="Pfam" id="PF00590">
    <property type="entry name" value="TP_methylase"/>
    <property type="match status" value="1"/>
</dbReference>
<dbReference type="PANTHER" id="PTHR30522">
    <property type="entry name" value="NUCLEOSIDE TRIPHOSPHATE PYROPHOSPHOHYDROLASE"/>
    <property type="match status" value="1"/>
</dbReference>
<dbReference type="CDD" id="cd11528">
    <property type="entry name" value="NTP-PPase_MazG_Nterm"/>
    <property type="match status" value="1"/>
</dbReference>
<accession>A0A0C2SF39</accession>
<dbReference type="Proteomes" id="UP000031938">
    <property type="component" value="Unassembled WGS sequence"/>
</dbReference>
<evidence type="ECO:0000259" key="2">
    <source>
        <dbReference type="Pfam" id="PF03819"/>
    </source>
</evidence>
<proteinExistence type="predicted"/>
<dbReference type="OrthoDB" id="9808939at2"/>
<dbReference type="NCBIfam" id="NF007113">
    <property type="entry name" value="PRK09562.1"/>
    <property type="match status" value="1"/>
</dbReference>
<dbReference type="CDD" id="cd11529">
    <property type="entry name" value="NTP-PPase_MazG_Cterm"/>
    <property type="match status" value="1"/>
</dbReference>
<dbReference type="InterPro" id="IPR024180">
    <property type="entry name" value="Tetrapyrrole_Mease/MazG_pred"/>
</dbReference>
<gene>
    <name evidence="3" type="ORF">KP78_00540</name>
</gene>
<dbReference type="FunFam" id="1.10.287.1080:FF:000003">
    <property type="entry name" value="Nucleoside triphosphate pyrophosphohydrolase"/>
    <property type="match status" value="1"/>
</dbReference>
<dbReference type="PATRIC" id="fig|889306.3.peg.53"/>
<dbReference type="InterPro" id="IPR014777">
    <property type="entry name" value="4pyrrole_Mease_sub1"/>
</dbReference>
<dbReference type="InterPro" id="IPR000878">
    <property type="entry name" value="4pyrrol_Mease"/>
</dbReference>